<evidence type="ECO:0000313" key="3">
    <source>
        <dbReference type="Proteomes" id="UP000008744"/>
    </source>
</evidence>
<sequence length="72" mass="8193">MCNALCECLKCPGKRVCCVIRFPCCNCACKTRDEHSLLNRCPGRRTWIDCLLRGLLIIISLVSMTFRSRSPN</sequence>
<organism evidence="3">
    <name type="scientific">Drosophila persimilis</name>
    <name type="common">Fruit fly</name>
    <dbReference type="NCBI Taxonomy" id="7234"/>
    <lineage>
        <taxon>Eukaryota</taxon>
        <taxon>Metazoa</taxon>
        <taxon>Ecdysozoa</taxon>
        <taxon>Arthropoda</taxon>
        <taxon>Hexapoda</taxon>
        <taxon>Insecta</taxon>
        <taxon>Pterygota</taxon>
        <taxon>Neoptera</taxon>
        <taxon>Endopterygota</taxon>
        <taxon>Diptera</taxon>
        <taxon>Brachycera</taxon>
        <taxon>Muscomorpha</taxon>
        <taxon>Ephydroidea</taxon>
        <taxon>Drosophilidae</taxon>
        <taxon>Drosophila</taxon>
        <taxon>Sophophora</taxon>
    </lineage>
</organism>
<evidence type="ECO:0000313" key="2">
    <source>
        <dbReference type="EMBL" id="EDW26199.1"/>
    </source>
</evidence>
<gene>
    <name evidence="2" type="primary">Dper\GL25605</name>
    <name evidence="2" type="ORF">Dper_GL25605</name>
</gene>
<evidence type="ECO:0000256" key="1">
    <source>
        <dbReference type="SAM" id="Phobius"/>
    </source>
</evidence>
<dbReference type="EMBL" id="CH479191">
    <property type="protein sequence ID" value="EDW26199.1"/>
    <property type="molecule type" value="Genomic_DNA"/>
</dbReference>
<keyword evidence="1" id="KW-0812">Transmembrane</keyword>
<reference evidence="2 3" key="1">
    <citation type="journal article" date="2007" name="Nature">
        <title>Evolution of genes and genomes on the Drosophila phylogeny.</title>
        <authorList>
            <consortium name="Drosophila 12 Genomes Consortium"/>
            <person name="Clark A.G."/>
            <person name="Eisen M.B."/>
            <person name="Smith D.R."/>
            <person name="Bergman C.M."/>
            <person name="Oliver B."/>
            <person name="Markow T.A."/>
            <person name="Kaufman T.C."/>
            <person name="Kellis M."/>
            <person name="Gelbart W."/>
            <person name="Iyer V.N."/>
            <person name="Pollard D.A."/>
            <person name="Sackton T.B."/>
            <person name="Larracuente A.M."/>
            <person name="Singh N.D."/>
            <person name="Abad J.P."/>
            <person name="Abt D.N."/>
            <person name="Adryan B."/>
            <person name="Aguade M."/>
            <person name="Akashi H."/>
            <person name="Anderson W.W."/>
            <person name="Aquadro C.F."/>
            <person name="Ardell D.H."/>
            <person name="Arguello R."/>
            <person name="Artieri C.G."/>
            <person name="Barbash D.A."/>
            <person name="Barker D."/>
            <person name="Barsanti P."/>
            <person name="Batterham P."/>
            <person name="Batzoglou S."/>
            <person name="Begun D."/>
            <person name="Bhutkar A."/>
            <person name="Blanco E."/>
            <person name="Bosak S.A."/>
            <person name="Bradley R.K."/>
            <person name="Brand A.D."/>
            <person name="Brent M.R."/>
            <person name="Brooks A.N."/>
            <person name="Brown R.H."/>
            <person name="Butlin R.K."/>
            <person name="Caggese C."/>
            <person name="Calvi B.R."/>
            <person name="Bernardo de Carvalho A."/>
            <person name="Caspi A."/>
            <person name="Castrezana S."/>
            <person name="Celniker S.E."/>
            <person name="Chang J.L."/>
            <person name="Chapple C."/>
            <person name="Chatterji S."/>
            <person name="Chinwalla A."/>
            <person name="Civetta A."/>
            <person name="Clifton S.W."/>
            <person name="Comeron J.M."/>
            <person name="Costello J.C."/>
            <person name="Coyne J.A."/>
            <person name="Daub J."/>
            <person name="David R.G."/>
            <person name="Delcher A.L."/>
            <person name="Delehaunty K."/>
            <person name="Do C.B."/>
            <person name="Ebling H."/>
            <person name="Edwards K."/>
            <person name="Eickbush T."/>
            <person name="Evans J.D."/>
            <person name="Filipski A."/>
            <person name="Findeiss S."/>
            <person name="Freyhult E."/>
            <person name="Fulton L."/>
            <person name="Fulton R."/>
            <person name="Garcia A.C."/>
            <person name="Gardiner A."/>
            <person name="Garfield D.A."/>
            <person name="Garvin B.E."/>
            <person name="Gibson G."/>
            <person name="Gilbert D."/>
            <person name="Gnerre S."/>
            <person name="Godfrey J."/>
            <person name="Good R."/>
            <person name="Gotea V."/>
            <person name="Gravely B."/>
            <person name="Greenberg A.J."/>
            <person name="Griffiths-Jones S."/>
            <person name="Gross S."/>
            <person name="Guigo R."/>
            <person name="Gustafson E.A."/>
            <person name="Haerty W."/>
            <person name="Hahn M.W."/>
            <person name="Halligan D.L."/>
            <person name="Halpern A.L."/>
            <person name="Halter G.M."/>
            <person name="Han M.V."/>
            <person name="Heger A."/>
            <person name="Hillier L."/>
            <person name="Hinrichs A.S."/>
            <person name="Holmes I."/>
            <person name="Hoskins R.A."/>
            <person name="Hubisz M.J."/>
            <person name="Hultmark D."/>
            <person name="Huntley M.A."/>
            <person name="Jaffe D.B."/>
            <person name="Jagadeeshan S."/>
            <person name="Jeck W.R."/>
            <person name="Johnson J."/>
            <person name="Jones C.D."/>
            <person name="Jordan W.C."/>
            <person name="Karpen G.H."/>
            <person name="Kataoka E."/>
            <person name="Keightley P.D."/>
            <person name="Kheradpour P."/>
            <person name="Kirkness E.F."/>
            <person name="Koerich L.B."/>
            <person name="Kristiansen K."/>
            <person name="Kudrna D."/>
            <person name="Kulathinal R.J."/>
            <person name="Kumar S."/>
            <person name="Kwok R."/>
            <person name="Lander E."/>
            <person name="Langley C.H."/>
            <person name="Lapoint R."/>
            <person name="Lazzaro B.P."/>
            <person name="Lee S.J."/>
            <person name="Levesque L."/>
            <person name="Li R."/>
            <person name="Lin C.F."/>
            <person name="Lin M.F."/>
            <person name="Lindblad-Toh K."/>
            <person name="Llopart A."/>
            <person name="Long M."/>
            <person name="Low L."/>
            <person name="Lozovsky E."/>
            <person name="Lu J."/>
            <person name="Luo M."/>
            <person name="Machado C.A."/>
            <person name="Makalowski W."/>
            <person name="Marzo M."/>
            <person name="Matsuda M."/>
            <person name="Matzkin L."/>
            <person name="McAllister B."/>
            <person name="McBride C.S."/>
            <person name="McKernan B."/>
            <person name="McKernan K."/>
            <person name="Mendez-Lago M."/>
            <person name="Minx P."/>
            <person name="Mollenhauer M.U."/>
            <person name="Montooth K."/>
            <person name="Mount S.M."/>
            <person name="Mu X."/>
            <person name="Myers E."/>
            <person name="Negre B."/>
            <person name="Newfeld S."/>
            <person name="Nielsen R."/>
            <person name="Noor M.A."/>
            <person name="O'Grady P."/>
            <person name="Pachter L."/>
            <person name="Papaceit M."/>
            <person name="Parisi M.J."/>
            <person name="Parisi M."/>
            <person name="Parts L."/>
            <person name="Pedersen J.S."/>
            <person name="Pesole G."/>
            <person name="Phillippy A.M."/>
            <person name="Ponting C.P."/>
            <person name="Pop M."/>
            <person name="Porcelli D."/>
            <person name="Powell J.R."/>
            <person name="Prohaska S."/>
            <person name="Pruitt K."/>
            <person name="Puig M."/>
            <person name="Quesneville H."/>
            <person name="Ram K.R."/>
            <person name="Rand D."/>
            <person name="Rasmussen M.D."/>
            <person name="Reed L.K."/>
            <person name="Reenan R."/>
            <person name="Reily A."/>
            <person name="Remington K.A."/>
            <person name="Rieger T.T."/>
            <person name="Ritchie M.G."/>
            <person name="Robin C."/>
            <person name="Rogers Y.H."/>
            <person name="Rohde C."/>
            <person name="Rozas J."/>
            <person name="Rubenfield M.J."/>
            <person name="Ruiz A."/>
            <person name="Russo S."/>
            <person name="Salzberg S.L."/>
            <person name="Sanchez-Gracia A."/>
            <person name="Saranga D.J."/>
            <person name="Sato H."/>
            <person name="Schaeffer S.W."/>
            <person name="Schatz M.C."/>
            <person name="Schlenke T."/>
            <person name="Schwartz R."/>
            <person name="Segarra C."/>
            <person name="Singh R.S."/>
            <person name="Sirot L."/>
            <person name="Sirota M."/>
            <person name="Sisneros N.B."/>
            <person name="Smith C.D."/>
            <person name="Smith T.F."/>
            <person name="Spieth J."/>
            <person name="Stage D.E."/>
            <person name="Stark A."/>
            <person name="Stephan W."/>
            <person name="Strausberg R.L."/>
            <person name="Strempel S."/>
            <person name="Sturgill D."/>
            <person name="Sutton G."/>
            <person name="Sutton G.G."/>
            <person name="Tao W."/>
            <person name="Teichmann S."/>
            <person name="Tobari Y.N."/>
            <person name="Tomimura Y."/>
            <person name="Tsolas J.M."/>
            <person name="Valente V.L."/>
            <person name="Venter E."/>
            <person name="Venter J.C."/>
            <person name="Vicario S."/>
            <person name="Vieira F.G."/>
            <person name="Vilella A.J."/>
            <person name="Villasante A."/>
            <person name="Walenz B."/>
            <person name="Wang J."/>
            <person name="Wasserman M."/>
            <person name="Watts T."/>
            <person name="Wilson D."/>
            <person name="Wilson R.K."/>
            <person name="Wing R.A."/>
            <person name="Wolfner M.F."/>
            <person name="Wong A."/>
            <person name="Wong G.K."/>
            <person name="Wu C.I."/>
            <person name="Wu G."/>
            <person name="Yamamoto D."/>
            <person name="Yang H.P."/>
            <person name="Yang S.P."/>
            <person name="Yorke J.A."/>
            <person name="Yoshida K."/>
            <person name="Zdobnov E."/>
            <person name="Zhang P."/>
            <person name="Zhang Y."/>
            <person name="Zimin A.V."/>
            <person name="Baldwin J."/>
            <person name="Abdouelleil A."/>
            <person name="Abdulkadir J."/>
            <person name="Abebe A."/>
            <person name="Abera B."/>
            <person name="Abreu J."/>
            <person name="Acer S.C."/>
            <person name="Aftuck L."/>
            <person name="Alexander A."/>
            <person name="An P."/>
            <person name="Anderson E."/>
            <person name="Anderson S."/>
            <person name="Arachi H."/>
            <person name="Azer M."/>
            <person name="Bachantsang P."/>
            <person name="Barry A."/>
            <person name="Bayul T."/>
            <person name="Berlin A."/>
            <person name="Bessette D."/>
            <person name="Bloom T."/>
            <person name="Blye J."/>
            <person name="Boguslavskiy L."/>
            <person name="Bonnet C."/>
            <person name="Boukhgalter B."/>
            <person name="Bourzgui I."/>
            <person name="Brown A."/>
            <person name="Cahill P."/>
            <person name="Channer S."/>
            <person name="Cheshatsang Y."/>
            <person name="Chuda L."/>
            <person name="Citroen M."/>
            <person name="Collymore A."/>
            <person name="Cooke P."/>
            <person name="Costello M."/>
            <person name="D'Aco K."/>
            <person name="Daza R."/>
            <person name="De Haan G."/>
            <person name="DeGray S."/>
            <person name="DeMaso C."/>
            <person name="Dhargay N."/>
            <person name="Dooley K."/>
            <person name="Dooley E."/>
            <person name="Doricent M."/>
            <person name="Dorje P."/>
            <person name="Dorjee K."/>
            <person name="Dupes A."/>
            <person name="Elong R."/>
            <person name="Falk J."/>
            <person name="Farina A."/>
            <person name="Faro S."/>
            <person name="Ferguson D."/>
            <person name="Fisher S."/>
            <person name="Foley C.D."/>
            <person name="Franke A."/>
            <person name="Friedrich D."/>
            <person name="Gadbois L."/>
            <person name="Gearin G."/>
            <person name="Gearin C.R."/>
            <person name="Giannoukos G."/>
            <person name="Goode T."/>
            <person name="Graham J."/>
            <person name="Grandbois E."/>
            <person name="Grewal S."/>
            <person name="Gyaltsen K."/>
            <person name="Hafez N."/>
            <person name="Hagos B."/>
            <person name="Hall J."/>
            <person name="Henson C."/>
            <person name="Hollinger A."/>
            <person name="Honan T."/>
            <person name="Huard M.D."/>
            <person name="Hughes L."/>
            <person name="Hurhula B."/>
            <person name="Husby M.E."/>
            <person name="Kamat A."/>
            <person name="Kanga B."/>
            <person name="Kashin S."/>
            <person name="Khazanovich D."/>
            <person name="Kisner P."/>
            <person name="Lance K."/>
            <person name="Lara M."/>
            <person name="Lee W."/>
            <person name="Lennon N."/>
            <person name="Letendre F."/>
            <person name="LeVine R."/>
            <person name="Lipovsky A."/>
            <person name="Liu X."/>
            <person name="Liu J."/>
            <person name="Liu S."/>
            <person name="Lokyitsang T."/>
            <person name="Lokyitsang Y."/>
            <person name="Lubonja R."/>
            <person name="Lui A."/>
            <person name="MacDonald P."/>
            <person name="Magnisalis V."/>
            <person name="Maru K."/>
            <person name="Matthews C."/>
            <person name="McCusker W."/>
            <person name="McDonough S."/>
            <person name="Mehta T."/>
            <person name="Meldrim J."/>
            <person name="Meneus L."/>
            <person name="Mihai O."/>
            <person name="Mihalev A."/>
            <person name="Mihova T."/>
            <person name="Mittelman R."/>
            <person name="Mlenga V."/>
            <person name="Montmayeur A."/>
            <person name="Mulrain L."/>
            <person name="Navidi A."/>
            <person name="Naylor J."/>
            <person name="Negash T."/>
            <person name="Nguyen T."/>
            <person name="Nguyen N."/>
            <person name="Nicol R."/>
            <person name="Norbu C."/>
            <person name="Norbu N."/>
            <person name="Novod N."/>
            <person name="O'Neill B."/>
            <person name="Osman S."/>
            <person name="Markiewicz E."/>
            <person name="Oyono O.L."/>
            <person name="Patti C."/>
            <person name="Phunkhang P."/>
            <person name="Pierre F."/>
            <person name="Priest M."/>
            <person name="Raghuraman S."/>
            <person name="Rege F."/>
            <person name="Reyes R."/>
            <person name="Rise C."/>
            <person name="Rogov P."/>
            <person name="Ross K."/>
            <person name="Ryan E."/>
            <person name="Settipalli S."/>
            <person name="Shea T."/>
            <person name="Sherpa N."/>
            <person name="Shi L."/>
            <person name="Shih D."/>
            <person name="Sparrow T."/>
            <person name="Spaulding J."/>
            <person name="Stalker J."/>
            <person name="Stange-Thomann N."/>
            <person name="Stavropoulos S."/>
            <person name="Stone C."/>
            <person name="Strader C."/>
            <person name="Tesfaye S."/>
            <person name="Thomson T."/>
            <person name="Thoulutsang Y."/>
            <person name="Thoulutsang D."/>
            <person name="Topham K."/>
            <person name="Topping I."/>
            <person name="Tsamla T."/>
            <person name="Vassiliev H."/>
            <person name="Vo A."/>
            <person name="Wangchuk T."/>
            <person name="Wangdi T."/>
            <person name="Weiand M."/>
            <person name="Wilkinson J."/>
            <person name="Wilson A."/>
            <person name="Yadav S."/>
            <person name="Young G."/>
            <person name="Yu Q."/>
            <person name="Zembek L."/>
            <person name="Zhong D."/>
            <person name="Zimmer A."/>
            <person name="Zwirko Z."/>
            <person name="Jaffe D.B."/>
            <person name="Alvarez P."/>
            <person name="Brockman W."/>
            <person name="Butler J."/>
            <person name="Chin C."/>
            <person name="Gnerre S."/>
            <person name="Grabherr M."/>
            <person name="Kleber M."/>
            <person name="Mauceli E."/>
            <person name="MacCallum I."/>
        </authorList>
    </citation>
    <scope>NUCLEOTIDE SEQUENCE [LARGE SCALE GENOMIC DNA]</scope>
    <source>
        <strain evidence="3">MSH-3 / Tucson 14011-0111.49</strain>
    </source>
</reference>
<proteinExistence type="predicted"/>
<dbReference type="AlphaFoldDB" id="B4GUB6"/>
<name>B4GUB6_DROPE</name>
<protein>
    <submittedName>
        <fullName evidence="2">GL25605</fullName>
    </submittedName>
</protein>
<dbReference type="HOGENOM" id="CLU_2724877_0_0_1"/>
<keyword evidence="1" id="KW-0472">Membrane</keyword>
<feature type="transmembrane region" description="Helical" evidence="1">
    <location>
        <begin position="46"/>
        <end position="66"/>
    </location>
</feature>
<dbReference type="Proteomes" id="UP000008744">
    <property type="component" value="Unassembled WGS sequence"/>
</dbReference>
<keyword evidence="1" id="KW-1133">Transmembrane helix</keyword>
<keyword evidence="3" id="KW-1185">Reference proteome</keyword>
<accession>B4GUB6</accession>